<dbReference type="InterPro" id="IPR011990">
    <property type="entry name" value="TPR-like_helical_dom_sf"/>
</dbReference>
<sequence>MDDAFADLQLTDPEDDQPEMSSREARIARAFDESKKSYSSETVVTPPGWFQVETAQPPGDLSKLDARHLGKSYSRSPLEWSVQRLYLQRSYKQAQTLAFHILFAAGVQLDPAVLGDNVNANGTLPKNEARDRELLDTALRCAIKLNDKSTALALADASRSRWTNNPGLGYTAGEAYIFASRPYDAISALLHAVRLRTPSHQVLSLLARALCASSSATTTVTSETGRRDSALAHLGNLLSEYAERTKPAFERGLFPELSEQQEKRPRSKEKANVPPENVVRAWATEAGLGEVDVGLMVQLCCTGDAEEDVGGERSVRTL</sequence>
<gene>
    <name evidence="2" type="ORF">RDB_LOCUS105779</name>
</gene>
<dbReference type="EMBL" id="CAJMWR010003589">
    <property type="protein sequence ID" value="CAE6462882.1"/>
    <property type="molecule type" value="Genomic_DNA"/>
</dbReference>
<feature type="region of interest" description="Disordered" evidence="1">
    <location>
        <begin position="1"/>
        <end position="24"/>
    </location>
</feature>
<organism evidence="2 3">
    <name type="scientific">Rhizoctonia solani</name>
    <dbReference type="NCBI Taxonomy" id="456999"/>
    <lineage>
        <taxon>Eukaryota</taxon>
        <taxon>Fungi</taxon>
        <taxon>Dikarya</taxon>
        <taxon>Basidiomycota</taxon>
        <taxon>Agaricomycotina</taxon>
        <taxon>Agaricomycetes</taxon>
        <taxon>Cantharellales</taxon>
        <taxon>Ceratobasidiaceae</taxon>
        <taxon>Rhizoctonia</taxon>
    </lineage>
</organism>
<evidence type="ECO:0000256" key="1">
    <source>
        <dbReference type="SAM" id="MobiDB-lite"/>
    </source>
</evidence>
<protein>
    <submittedName>
        <fullName evidence="2">Uncharacterized protein</fullName>
    </submittedName>
</protein>
<dbReference type="Proteomes" id="UP000663840">
    <property type="component" value="Unassembled WGS sequence"/>
</dbReference>
<dbReference type="Gene3D" id="1.25.40.10">
    <property type="entry name" value="Tetratricopeptide repeat domain"/>
    <property type="match status" value="1"/>
</dbReference>
<evidence type="ECO:0000313" key="3">
    <source>
        <dbReference type="Proteomes" id="UP000663840"/>
    </source>
</evidence>
<dbReference type="AlphaFoldDB" id="A0A8H3BPB5"/>
<comment type="caution">
    <text evidence="2">The sequence shown here is derived from an EMBL/GenBank/DDBJ whole genome shotgun (WGS) entry which is preliminary data.</text>
</comment>
<name>A0A8H3BPB5_9AGAM</name>
<accession>A0A8H3BPB5</accession>
<proteinExistence type="predicted"/>
<evidence type="ECO:0000313" key="2">
    <source>
        <dbReference type="EMBL" id="CAE6462882.1"/>
    </source>
</evidence>
<reference evidence="2" key="1">
    <citation type="submission" date="2021-01" db="EMBL/GenBank/DDBJ databases">
        <authorList>
            <person name="Kaushik A."/>
        </authorList>
    </citation>
    <scope>NUCLEOTIDE SEQUENCE</scope>
    <source>
        <strain evidence="2">AG1-1A</strain>
    </source>
</reference>